<dbReference type="AlphaFoldDB" id="A0A6B1DQG7"/>
<keyword evidence="2" id="KW-0479">Metal-binding</keyword>
<dbReference type="PANTHER" id="PTHR13794">
    <property type="entry name" value="ENOLASE SUPERFAMILY, MANDELATE RACEMASE"/>
    <property type="match status" value="1"/>
</dbReference>
<dbReference type="InterPro" id="IPR029017">
    <property type="entry name" value="Enolase-like_N"/>
</dbReference>
<organism evidence="6">
    <name type="scientific">Caldilineaceae bacterium SB0662_bin_9</name>
    <dbReference type="NCBI Taxonomy" id="2605258"/>
    <lineage>
        <taxon>Bacteria</taxon>
        <taxon>Bacillati</taxon>
        <taxon>Chloroflexota</taxon>
        <taxon>Caldilineae</taxon>
        <taxon>Caldilineales</taxon>
        <taxon>Caldilineaceae</taxon>
    </lineage>
</organism>
<keyword evidence="3" id="KW-0460">Magnesium</keyword>
<reference evidence="6" key="1">
    <citation type="submission" date="2019-09" db="EMBL/GenBank/DDBJ databases">
        <title>Characterisation of the sponge microbiome using genome-centric metagenomics.</title>
        <authorList>
            <person name="Engelberts J.P."/>
            <person name="Robbins S.J."/>
            <person name="De Goeij J.M."/>
            <person name="Aranda M."/>
            <person name="Bell S.C."/>
            <person name="Webster N.S."/>
        </authorList>
    </citation>
    <scope>NUCLEOTIDE SEQUENCE</scope>
    <source>
        <strain evidence="6">SB0662_bin_9</strain>
    </source>
</reference>
<sequence length="445" mass="49826">MGGRVERMPGDRQPVSSRKPEYSTGQHWPERPLRSCSRTAGGTGRIQLPNPQHGARQPMKITDLQIISFEVTESAFQLGQMVPDAPTTQTLMRIHTDEGAEGYYLGGKGHGDRNGLGPDDIDMMLGRIRSLIVGQDPFDRERIWHWMWVSNTPEEILSAVDCALWDLQGRTFGVPVHKLLGGCRDKVPAYGSTFPNIGAPETYASHAVECQARGYRHYKIHPYYFWNPATGEPDPGRPSHIDWDIAACRLVREAVGPDMVLSFDPWGTYRSYEEAVKVGRVLEELDFYWYEHPMNEFRVSNYEKLSRELSIPILSPEIAHGSIYTRADWIKRGASDMSRIDVLRGGITGGHKMIAICEGFGVRCEVHMSGHGNLALLGASSEDTCGWYERGLLAPGLDYEVVPPYLNSIGDPMDDEGYVTVPTRPGLGYDLNWDFIHEHGTVHAV</sequence>
<dbReference type="InterPro" id="IPR013342">
    <property type="entry name" value="Mandelate_racemase_C"/>
</dbReference>
<dbReference type="SUPFAM" id="SSF54826">
    <property type="entry name" value="Enolase N-terminal domain-like"/>
    <property type="match status" value="1"/>
</dbReference>
<evidence type="ECO:0000256" key="1">
    <source>
        <dbReference type="ARBA" id="ARBA00001946"/>
    </source>
</evidence>
<feature type="domain" description="Mandelate racemase/muconate lactonizing enzyme C-terminal" evidence="5">
    <location>
        <begin position="200"/>
        <end position="312"/>
    </location>
</feature>
<dbReference type="GO" id="GO:0016836">
    <property type="term" value="F:hydro-lyase activity"/>
    <property type="evidence" value="ECO:0007669"/>
    <property type="project" value="TreeGrafter"/>
</dbReference>
<evidence type="ECO:0000256" key="4">
    <source>
        <dbReference type="SAM" id="MobiDB-lite"/>
    </source>
</evidence>
<dbReference type="Pfam" id="PF02746">
    <property type="entry name" value="MR_MLE_N"/>
    <property type="match status" value="1"/>
</dbReference>
<feature type="compositionally biased region" description="Basic and acidic residues" evidence="4">
    <location>
        <begin position="1"/>
        <end position="10"/>
    </location>
</feature>
<feature type="region of interest" description="Disordered" evidence="4">
    <location>
        <begin position="1"/>
        <end position="56"/>
    </location>
</feature>
<dbReference type="PANTHER" id="PTHR13794:SF58">
    <property type="entry name" value="MITOCHONDRIAL ENOLASE SUPERFAMILY MEMBER 1"/>
    <property type="match status" value="1"/>
</dbReference>
<protein>
    <submittedName>
        <fullName evidence="6">Enolase</fullName>
    </submittedName>
</protein>
<dbReference type="SMART" id="SM00922">
    <property type="entry name" value="MR_MLE"/>
    <property type="match status" value="1"/>
</dbReference>
<dbReference type="Pfam" id="PF13378">
    <property type="entry name" value="MR_MLE_C"/>
    <property type="match status" value="1"/>
</dbReference>
<dbReference type="Gene3D" id="3.20.20.120">
    <property type="entry name" value="Enolase-like C-terminal domain"/>
    <property type="match status" value="1"/>
</dbReference>
<evidence type="ECO:0000313" key="6">
    <source>
        <dbReference type="EMBL" id="MYD89668.1"/>
    </source>
</evidence>
<dbReference type="GO" id="GO:0000287">
    <property type="term" value="F:magnesium ion binding"/>
    <property type="evidence" value="ECO:0007669"/>
    <property type="project" value="TreeGrafter"/>
</dbReference>
<evidence type="ECO:0000256" key="2">
    <source>
        <dbReference type="ARBA" id="ARBA00022723"/>
    </source>
</evidence>
<dbReference type="InterPro" id="IPR013341">
    <property type="entry name" value="Mandelate_racemase_N_dom"/>
</dbReference>
<dbReference type="SUPFAM" id="SSF51604">
    <property type="entry name" value="Enolase C-terminal domain-like"/>
    <property type="match status" value="1"/>
</dbReference>
<dbReference type="EMBL" id="VXPY01000031">
    <property type="protein sequence ID" value="MYD89668.1"/>
    <property type="molecule type" value="Genomic_DNA"/>
</dbReference>
<dbReference type="InterPro" id="IPR036849">
    <property type="entry name" value="Enolase-like_C_sf"/>
</dbReference>
<comment type="cofactor">
    <cofactor evidence="1">
        <name>Mg(2+)</name>
        <dbReference type="ChEBI" id="CHEBI:18420"/>
    </cofactor>
</comment>
<evidence type="ECO:0000259" key="5">
    <source>
        <dbReference type="SMART" id="SM00922"/>
    </source>
</evidence>
<dbReference type="GO" id="GO:0016052">
    <property type="term" value="P:carbohydrate catabolic process"/>
    <property type="evidence" value="ECO:0007669"/>
    <property type="project" value="TreeGrafter"/>
</dbReference>
<evidence type="ECO:0000256" key="3">
    <source>
        <dbReference type="ARBA" id="ARBA00022842"/>
    </source>
</evidence>
<comment type="caution">
    <text evidence="6">The sequence shown here is derived from an EMBL/GenBank/DDBJ whole genome shotgun (WGS) entry which is preliminary data.</text>
</comment>
<dbReference type="InterPro" id="IPR046945">
    <property type="entry name" value="RHMD-like"/>
</dbReference>
<proteinExistence type="predicted"/>
<accession>A0A6B1DQG7</accession>
<dbReference type="Gene3D" id="3.30.390.10">
    <property type="entry name" value="Enolase-like, N-terminal domain"/>
    <property type="match status" value="1"/>
</dbReference>
<gene>
    <name evidence="6" type="ORF">F4Y08_04900</name>
</gene>
<dbReference type="SFLD" id="SFLDS00001">
    <property type="entry name" value="Enolase"/>
    <property type="match status" value="1"/>
</dbReference>
<dbReference type="InterPro" id="IPR029065">
    <property type="entry name" value="Enolase_C-like"/>
</dbReference>
<name>A0A6B1DQG7_9CHLR</name>